<evidence type="ECO:0000256" key="6">
    <source>
        <dbReference type="ARBA" id="ARBA00039592"/>
    </source>
</evidence>
<dbReference type="SMART" id="SM00895">
    <property type="entry name" value="FCD"/>
    <property type="match status" value="1"/>
</dbReference>
<dbReference type="PANTHER" id="PTHR43537">
    <property type="entry name" value="TRANSCRIPTIONAL REGULATOR, GNTR FAMILY"/>
    <property type="match status" value="1"/>
</dbReference>
<reference evidence="8 9" key="1">
    <citation type="submission" date="2020-02" db="EMBL/GenBank/DDBJ databases">
        <authorList>
            <person name="Li G."/>
        </authorList>
    </citation>
    <scope>NUCLEOTIDE SEQUENCE [LARGE SCALE GENOMIC DNA]</scope>
    <source>
        <strain evidence="8 9">DSM 102029</strain>
    </source>
</reference>
<keyword evidence="2" id="KW-0805">Transcription regulation</keyword>
<dbReference type="GO" id="GO:0003700">
    <property type="term" value="F:DNA-binding transcription factor activity"/>
    <property type="evidence" value="ECO:0007669"/>
    <property type="project" value="InterPro"/>
</dbReference>
<proteinExistence type="predicted"/>
<keyword evidence="1" id="KW-0678">Repressor</keyword>
<dbReference type="InterPro" id="IPR000524">
    <property type="entry name" value="Tscrpt_reg_HTH_GntR"/>
</dbReference>
<dbReference type="SUPFAM" id="SSF48008">
    <property type="entry name" value="GntR ligand-binding domain-like"/>
    <property type="match status" value="1"/>
</dbReference>
<sequence length="256" mass="28498">MHMVEGLRAPKLAEAIAEHIERLILEGVLRPGEKLASERELAERLEVSRPSLRDALQMLEGRGLLATSRDGTRVTEFLSGLTDPLAGLLQSNDRVTADYFEFRAAVERTAAGLAARRASEPERAAIRECLAEMEAASREQSSTREAEADIVFHRLIYAASHNLVILHVMRAFSEMLRRDIFFNRTSLFAREDLSAGLLAQHREIAEAVLKGDSGAAEEASHRHLAFVGASVEEFRRDEERADLALRRLNRSTLLGS</sequence>
<dbReference type="PRINTS" id="PR00035">
    <property type="entry name" value="HTHGNTR"/>
</dbReference>
<dbReference type="InterPro" id="IPR036388">
    <property type="entry name" value="WH-like_DNA-bd_sf"/>
</dbReference>
<organism evidence="8 9">
    <name type="scientific">Ancylobacter pratisalsi</name>
    <dbReference type="NCBI Taxonomy" id="1745854"/>
    <lineage>
        <taxon>Bacteria</taxon>
        <taxon>Pseudomonadati</taxon>
        <taxon>Pseudomonadota</taxon>
        <taxon>Alphaproteobacteria</taxon>
        <taxon>Hyphomicrobiales</taxon>
        <taxon>Xanthobacteraceae</taxon>
        <taxon>Ancylobacter</taxon>
    </lineage>
</organism>
<comment type="function">
    <text evidence="5">Transcriptional repressor for the pyruvate dehydrogenase complex genes aceEF and lpd.</text>
</comment>
<dbReference type="PROSITE" id="PS50949">
    <property type="entry name" value="HTH_GNTR"/>
    <property type="match status" value="1"/>
</dbReference>
<evidence type="ECO:0000256" key="3">
    <source>
        <dbReference type="ARBA" id="ARBA00023125"/>
    </source>
</evidence>
<feature type="domain" description="HTH gntR-type" evidence="7">
    <location>
        <begin position="10"/>
        <end position="77"/>
    </location>
</feature>
<dbReference type="Pfam" id="PF00392">
    <property type="entry name" value="GntR"/>
    <property type="match status" value="1"/>
</dbReference>
<keyword evidence="4" id="KW-0804">Transcription</keyword>
<dbReference type="Gene3D" id="1.20.120.530">
    <property type="entry name" value="GntR ligand-binding domain-like"/>
    <property type="match status" value="1"/>
</dbReference>
<dbReference type="GO" id="GO:0003677">
    <property type="term" value="F:DNA binding"/>
    <property type="evidence" value="ECO:0007669"/>
    <property type="project" value="UniProtKB-KW"/>
</dbReference>
<dbReference type="CDD" id="cd07377">
    <property type="entry name" value="WHTH_GntR"/>
    <property type="match status" value="1"/>
</dbReference>
<accession>A0A6P1YTX8</accession>
<evidence type="ECO:0000256" key="4">
    <source>
        <dbReference type="ARBA" id="ARBA00023163"/>
    </source>
</evidence>
<evidence type="ECO:0000313" key="8">
    <source>
        <dbReference type="EMBL" id="QIB36311.1"/>
    </source>
</evidence>
<evidence type="ECO:0000256" key="1">
    <source>
        <dbReference type="ARBA" id="ARBA00022491"/>
    </source>
</evidence>
<keyword evidence="9" id="KW-1185">Reference proteome</keyword>
<evidence type="ECO:0000259" key="7">
    <source>
        <dbReference type="PROSITE" id="PS50949"/>
    </source>
</evidence>
<evidence type="ECO:0000256" key="5">
    <source>
        <dbReference type="ARBA" id="ARBA00037357"/>
    </source>
</evidence>
<dbReference type="Gene3D" id="1.10.10.10">
    <property type="entry name" value="Winged helix-like DNA-binding domain superfamily/Winged helix DNA-binding domain"/>
    <property type="match status" value="1"/>
</dbReference>
<protein>
    <recommendedName>
        <fullName evidence="6">Pyruvate dehydrogenase complex repressor</fullName>
    </recommendedName>
</protein>
<name>A0A6P1YTX8_9HYPH</name>
<dbReference type="InterPro" id="IPR011711">
    <property type="entry name" value="GntR_C"/>
</dbReference>
<dbReference type="EMBL" id="CP048630">
    <property type="protein sequence ID" value="QIB36311.1"/>
    <property type="molecule type" value="Genomic_DNA"/>
</dbReference>
<evidence type="ECO:0000256" key="2">
    <source>
        <dbReference type="ARBA" id="ARBA00023015"/>
    </source>
</evidence>
<dbReference type="InterPro" id="IPR036390">
    <property type="entry name" value="WH_DNA-bd_sf"/>
</dbReference>
<evidence type="ECO:0000313" key="9">
    <source>
        <dbReference type="Proteomes" id="UP000464751"/>
    </source>
</evidence>
<keyword evidence="3" id="KW-0238">DNA-binding</keyword>
<dbReference type="KEGG" id="apra:G3A50_16240"/>
<dbReference type="SMART" id="SM00345">
    <property type="entry name" value="HTH_GNTR"/>
    <property type="match status" value="1"/>
</dbReference>
<dbReference type="AlphaFoldDB" id="A0A6P1YTX8"/>
<dbReference type="SUPFAM" id="SSF46785">
    <property type="entry name" value="Winged helix' DNA-binding domain"/>
    <property type="match status" value="1"/>
</dbReference>
<dbReference type="Proteomes" id="UP000464751">
    <property type="component" value="Chromosome"/>
</dbReference>
<gene>
    <name evidence="8" type="ORF">G3A50_16240</name>
</gene>
<dbReference type="InterPro" id="IPR008920">
    <property type="entry name" value="TF_FadR/GntR_C"/>
</dbReference>
<dbReference type="Pfam" id="PF07729">
    <property type="entry name" value="FCD"/>
    <property type="match status" value="1"/>
</dbReference>
<dbReference type="PANTHER" id="PTHR43537:SF34">
    <property type="entry name" value="PYRUVATE DEHYDROGENASE COMPLEX REPRESSOR"/>
    <property type="match status" value="1"/>
</dbReference>